<dbReference type="KEGG" id="nwr:E3U44_14165"/>
<dbReference type="CDD" id="cd01822">
    <property type="entry name" value="Lysophospholipase_L1_like"/>
    <property type="match status" value="1"/>
</dbReference>
<proteinExistence type="predicted"/>
<evidence type="ECO:0000313" key="2">
    <source>
        <dbReference type="EMBL" id="QBQ55526.1"/>
    </source>
</evidence>
<dbReference type="InterPro" id="IPR036514">
    <property type="entry name" value="SGNH_hydro_sf"/>
</dbReference>
<dbReference type="Proteomes" id="UP000294325">
    <property type="component" value="Chromosome"/>
</dbReference>
<name>A0A4P7C3L6_9GAMM</name>
<sequence length="215" mass="23416">MNTIHLHRIGRLAGFGLLWGTIVIAAACSLSDSPRLSKLPADGVILAFGDSLTYGTGAGGSQYSYPSILEERVNRQVINAGVPGELSHQGLARLPEVLDQYQPHLVVLCHGGNDLLRKQDDAQIAANLRGMIELIQDRGIEVILLAVPRPAVFFMDAADFYAGIAREYQIPIDSETLLRLEKDPALKSDQIHLNQEGYRQLADAVVHLLNTSNAI</sequence>
<evidence type="ECO:0000259" key="1">
    <source>
        <dbReference type="Pfam" id="PF13472"/>
    </source>
</evidence>
<keyword evidence="3" id="KW-1185">Reference proteome</keyword>
<dbReference type="InterPro" id="IPR051532">
    <property type="entry name" value="Ester_Hydrolysis_Enzymes"/>
</dbReference>
<dbReference type="AlphaFoldDB" id="A0A4P7C3L6"/>
<protein>
    <submittedName>
        <fullName evidence="2">Arylesterase</fullName>
    </submittedName>
</protein>
<accession>A0A4P7C3L6</accession>
<dbReference type="InterPro" id="IPR013830">
    <property type="entry name" value="SGNH_hydro"/>
</dbReference>
<feature type="domain" description="SGNH hydrolase-type esterase" evidence="1">
    <location>
        <begin position="47"/>
        <end position="199"/>
    </location>
</feature>
<dbReference type="Pfam" id="PF13472">
    <property type="entry name" value="Lipase_GDSL_2"/>
    <property type="match status" value="1"/>
</dbReference>
<dbReference type="RefSeq" id="WP_134358785.1">
    <property type="nucleotide sequence ID" value="NZ_CP038033.1"/>
</dbReference>
<dbReference type="PANTHER" id="PTHR30383:SF24">
    <property type="entry name" value="THIOESTERASE 1_PROTEASE 1_LYSOPHOSPHOLIPASE L1"/>
    <property type="match status" value="1"/>
</dbReference>
<organism evidence="2 3">
    <name type="scientific">Nitrosococcus wardiae</name>
    <dbReference type="NCBI Taxonomy" id="1814290"/>
    <lineage>
        <taxon>Bacteria</taxon>
        <taxon>Pseudomonadati</taxon>
        <taxon>Pseudomonadota</taxon>
        <taxon>Gammaproteobacteria</taxon>
        <taxon>Chromatiales</taxon>
        <taxon>Chromatiaceae</taxon>
        <taxon>Nitrosococcus</taxon>
    </lineage>
</organism>
<dbReference type="Gene3D" id="3.40.50.1110">
    <property type="entry name" value="SGNH hydrolase"/>
    <property type="match status" value="1"/>
</dbReference>
<evidence type="ECO:0000313" key="3">
    <source>
        <dbReference type="Proteomes" id="UP000294325"/>
    </source>
</evidence>
<dbReference type="EMBL" id="CP038033">
    <property type="protein sequence ID" value="QBQ55526.1"/>
    <property type="molecule type" value="Genomic_DNA"/>
</dbReference>
<dbReference type="PANTHER" id="PTHR30383">
    <property type="entry name" value="THIOESTERASE 1/PROTEASE 1/LYSOPHOSPHOLIPASE L1"/>
    <property type="match status" value="1"/>
</dbReference>
<dbReference type="OrthoDB" id="9786188at2"/>
<reference evidence="2 3" key="1">
    <citation type="submission" date="2019-03" db="EMBL/GenBank/DDBJ databases">
        <title>The genome sequence of Nitrosococcus wardiae strain D1FHST reveals the archetypal metabolic capacity of ammonia-oxidizing Gammaproteobacteria.</title>
        <authorList>
            <person name="Wang L."/>
            <person name="Lim C.K."/>
            <person name="Hanson T.E."/>
            <person name="Dang H."/>
            <person name="Klotz M.G."/>
        </authorList>
    </citation>
    <scope>NUCLEOTIDE SEQUENCE [LARGE SCALE GENOMIC DNA]</scope>
    <source>
        <strain evidence="2 3">D1FHS</strain>
    </source>
</reference>
<dbReference type="GO" id="GO:0004622">
    <property type="term" value="F:phosphatidylcholine lysophospholipase activity"/>
    <property type="evidence" value="ECO:0007669"/>
    <property type="project" value="TreeGrafter"/>
</dbReference>
<dbReference type="SUPFAM" id="SSF52266">
    <property type="entry name" value="SGNH hydrolase"/>
    <property type="match status" value="1"/>
</dbReference>
<gene>
    <name evidence="2" type="ORF">E3U44_14165</name>
</gene>